<dbReference type="Gene3D" id="3.30.1310.20">
    <property type="entry name" value="PRTase-like"/>
    <property type="match status" value="1"/>
</dbReference>
<protein>
    <submittedName>
        <fullName evidence="2">Putative phosphoribosyltransferase</fullName>
    </submittedName>
</protein>
<sequence>MFADRDDAARQLAARLQPYRGQHPLVLAIPRGAVPMARLLADALGGDFDVVLVRKLRAPRHAETAIGAIDESGWTYLAPYATAMGADQDYIEREKQTQLATIHARRESYTPIRPPLDPAGRLVIVVDDGLATGATMLAALHALRHKKPERLVCAVPVASPDALELVRPLADEVVCLHAPPYFQAVGQFYRHFPQVEDEEVIALLGG</sequence>
<organism evidence="2 3">
    <name type="scientific">Vogesella indigofera</name>
    <name type="common">Pseudomonas indigofera</name>
    <dbReference type="NCBI Taxonomy" id="45465"/>
    <lineage>
        <taxon>Bacteria</taxon>
        <taxon>Pseudomonadati</taxon>
        <taxon>Pseudomonadota</taxon>
        <taxon>Betaproteobacteria</taxon>
        <taxon>Neisseriales</taxon>
        <taxon>Chromobacteriaceae</taxon>
        <taxon>Vogesella</taxon>
    </lineage>
</organism>
<dbReference type="Gene3D" id="3.40.50.2020">
    <property type="match status" value="1"/>
</dbReference>
<reference evidence="2 3" key="1">
    <citation type="submission" date="2018-10" db="EMBL/GenBank/DDBJ databases">
        <title>Genomic Encyclopedia of Type Strains, Phase IV (KMG-IV): sequencing the most valuable type-strain genomes for metagenomic binning, comparative biology and taxonomic classification.</title>
        <authorList>
            <person name="Goeker M."/>
        </authorList>
    </citation>
    <scope>NUCLEOTIDE SEQUENCE [LARGE SCALE GENOMIC DNA]</scope>
    <source>
        <strain evidence="2 3">DSM 3303</strain>
    </source>
</reference>
<dbReference type="CDD" id="cd06223">
    <property type="entry name" value="PRTases_typeI"/>
    <property type="match status" value="1"/>
</dbReference>
<proteinExistence type="predicted"/>
<dbReference type="InterPro" id="IPR000836">
    <property type="entry name" value="PRTase_dom"/>
</dbReference>
<dbReference type="RefSeq" id="WP_120810855.1">
    <property type="nucleotide sequence ID" value="NZ_RBID01000015.1"/>
</dbReference>
<accession>A0A495BAV3</accession>
<dbReference type="AlphaFoldDB" id="A0A495BAV3"/>
<dbReference type="EMBL" id="RBID01000015">
    <property type="protein sequence ID" value="RKQ58007.1"/>
    <property type="molecule type" value="Genomic_DNA"/>
</dbReference>
<keyword evidence="2" id="KW-0808">Transferase</keyword>
<feature type="domain" description="Phosphoribosyltransferase" evidence="1">
    <location>
        <begin position="9"/>
        <end position="176"/>
    </location>
</feature>
<dbReference type="SUPFAM" id="SSF53271">
    <property type="entry name" value="PRTase-like"/>
    <property type="match status" value="1"/>
</dbReference>
<name>A0A495BAV3_VOGIN</name>
<comment type="caution">
    <text evidence="2">The sequence shown here is derived from an EMBL/GenBank/DDBJ whole genome shotgun (WGS) entry which is preliminary data.</text>
</comment>
<dbReference type="GO" id="GO:0016757">
    <property type="term" value="F:glycosyltransferase activity"/>
    <property type="evidence" value="ECO:0007669"/>
    <property type="project" value="UniProtKB-KW"/>
</dbReference>
<keyword evidence="2" id="KW-0328">Glycosyltransferase</keyword>
<evidence type="ECO:0000313" key="2">
    <source>
        <dbReference type="EMBL" id="RKQ58007.1"/>
    </source>
</evidence>
<dbReference type="Pfam" id="PF00156">
    <property type="entry name" value="Pribosyltran"/>
    <property type="match status" value="1"/>
</dbReference>
<gene>
    <name evidence="2" type="ORF">C8E02_2320</name>
</gene>
<dbReference type="Proteomes" id="UP000279384">
    <property type="component" value="Unassembled WGS sequence"/>
</dbReference>
<evidence type="ECO:0000313" key="3">
    <source>
        <dbReference type="Proteomes" id="UP000279384"/>
    </source>
</evidence>
<evidence type="ECO:0000259" key="1">
    <source>
        <dbReference type="Pfam" id="PF00156"/>
    </source>
</evidence>
<dbReference type="InterPro" id="IPR029057">
    <property type="entry name" value="PRTase-like"/>
</dbReference>